<evidence type="ECO:0000256" key="2">
    <source>
        <dbReference type="ARBA" id="ARBA00022670"/>
    </source>
</evidence>
<dbReference type="Gene3D" id="2.40.10.10">
    <property type="entry name" value="Trypsin-like serine proteases"/>
    <property type="match status" value="2"/>
</dbReference>
<evidence type="ECO:0000256" key="1">
    <source>
        <dbReference type="ARBA" id="ARBA00007664"/>
    </source>
</evidence>
<evidence type="ECO:0000313" key="8">
    <source>
        <dbReference type="Proteomes" id="UP000479000"/>
    </source>
</evidence>
<sequence length="517" mass="57816">MVNVTNTKIFRVVAGHTDLETKSKYQQIREVKSFLKHPRCWFGGRDPPKYDLALIVTKSAFRTSANVKEIKLYSMNKKSLEERFARITEKTDCWTAGWGMTVKGSDETSRYLKILKLRFVPYSKCRSMMLSLDPRFKTIDIFKNGQICAQAVKKFDIIYGGDSGGPLVCDGQLVGVSSYFLLRTDNDMPIVFAKVSEFTEWYGGIAHRSVDSSAPVQQIGLVFLNEDKIIGGKLSSVGAAPYLASVQQFKQHKCGGTLLSLSIVLTACHCFGTFYTKPYRPAMKFINVSSPASEYRVHMGHPDLATKSSRRQIRQAKKVLVHPKCKSFKGALEWDFGIVVTVMPFNQTTDVCPFRLFTLNKMLYEERITALTDRSQCSVLGWGITSLDSRLPSRYLKTAKMKLINHKYCRHLMRLKFGKLLSLHDFGGRAQICAVAVNGTDSDCLGDSGGPCICGKYIVGTVSYGFACGQEGLPGIFAKLSDFVEWYQDLIGGTLRSSVSKRQTSLAFLTIITFLLE</sequence>
<dbReference type="SUPFAM" id="SSF50494">
    <property type="entry name" value="Trypsin-like serine proteases"/>
    <property type="match status" value="2"/>
</dbReference>
<proteinExistence type="inferred from homology"/>
<keyword evidence="4" id="KW-0720">Serine protease</keyword>
<dbReference type="InterPro" id="IPR001314">
    <property type="entry name" value="Peptidase_S1A"/>
</dbReference>
<keyword evidence="8" id="KW-1185">Reference proteome</keyword>
<keyword evidence="2" id="KW-0645">Protease</keyword>
<protein>
    <recommendedName>
        <fullName evidence="6">Peptidase S1 domain-containing protein</fullName>
    </recommendedName>
</protein>
<dbReference type="PANTHER" id="PTHR24276:SF98">
    <property type="entry name" value="FI18310P1-RELATED"/>
    <property type="match status" value="1"/>
</dbReference>
<accession>A0A6H5GNM7</accession>
<keyword evidence="5" id="KW-1015">Disulfide bond</keyword>
<evidence type="ECO:0000259" key="6">
    <source>
        <dbReference type="PROSITE" id="PS50240"/>
    </source>
</evidence>
<dbReference type="PANTHER" id="PTHR24276">
    <property type="entry name" value="POLYSERASE-RELATED"/>
    <property type="match status" value="1"/>
</dbReference>
<evidence type="ECO:0000313" key="7">
    <source>
        <dbReference type="EMBL" id="CAB0005647.1"/>
    </source>
</evidence>
<evidence type="ECO:0000256" key="3">
    <source>
        <dbReference type="ARBA" id="ARBA00022801"/>
    </source>
</evidence>
<dbReference type="InterPro" id="IPR009003">
    <property type="entry name" value="Peptidase_S1_PA"/>
</dbReference>
<dbReference type="InterPro" id="IPR001254">
    <property type="entry name" value="Trypsin_dom"/>
</dbReference>
<dbReference type="CDD" id="cd00190">
    <property type="entry name" value="Tryp_SPc"/>
    <property type="match status" value="1"/>
</dbReference>
<keyword evidence="3" id="KW-0378">Hydrolase</keyword>
<evidence type="ECO:0000256" key="4">
    <source>
        <dbReference type="ARBA" id="ARBA00022825"/>
    </source>
</evidence>
<dbReference type="PROSITE" id="PS50240">
    <property type="entry name" value="TRYPSIN_DOM"/>
    <property type="match status" value="2"/>
</dbReference>
<dbReference type="InterPro" id="IPR050430">
    <property type="entry name" value="Peptidase_S1"/>
</dbReference>
<dbReference type="AlphaFoldDB" id="A0A6H5GNM7"/>
<gene>
    <name evidence="7" type="ORF">NTEN_LOCUS11124</name>
</gene>
<dbReference type="InterPro" id="IPR043504">
    <property type="entry name" value="Peptidase_S1_PA_chymotrypsin"/>
</dbReference>
<name>A0A6H5GNM7_9HEMI</name>
<reference evidence="7 8" key="1">
    <citation type="submission" date="2020-02" db="EMBL/GenBank/DDBJ databases">
        <authorList>
            <person name="Ferguson B K."/>
        </authorList>
    </citation>
    <scope>NUCLEOTIDE SEQUENCE [LARGE SCALE GENOMIC DNA]</scope>
</reference>
<dbReference type="Proteomes" id="UP000479000">
    <property type="component" value="Unassembled WGS sequence"/>
</dbReference>
<organism evidence="7 8">
    <name type="scientific">Nesidiocoris tenuis</name>
    <dbReference type="NCBI Taxonomy" id="355587"/>
    <lineage>
        <taxon>Eukaryota</taxon>
        <taxon>Metazoa</taxon>
        <taxon>Ecdysozoa</taxon>
        <taxon>Arthropoda</taxon>
        <taxon>Hexapoda</taxon>
        <taxon>Insecta</taxon>
        <taxon>Pterygota</taxon>
        <taxon>Neoptera</taxon>
        <taxon>Paraneoptera</taxon>
        <taxon>Hemiptera</taxon>
        <taxon>Heteroptera</taxon>
        <taxon>Panheteroptera</taxon>
        <taxon>Cimicomorpha</taxon>
        <taxon>Miridae</taxon>
        <taxon>Dicyphina</taxon>
        <taxon>Nesidiocoris</taxon>
    </lineage>
</organism>
<dbReference type="PRINTS" id="PR00722">
    <property type="entry name" value="CHYMOTRYPSIN"/>
</dbReference>
<dbReference type="EMBL" id="CADCXU010016579">
    <property type="protein sequence ID" value="CAB0005647.1"/>
    <property type="molecule type" value="Genomic_DNA"/>
</dbReference>
<feature type="domain" description="Peptidase S1" evidence="6">
    <location>
        <begin position="229"/>
        <end position="492"/>
    </location>
</feature>
<dbReference type="GO" id="GO:0004252">
    <property type="term" value="F:serine-type endopeptidase activity"/>
    <property type="evidence" value="ECO:0007669"/>
    <property type="project" value="InterPro"/>
</dbReference>
<feature type="domain" description="Peptidase S1" evidence="6">
    <location>
        <begin position="1"/>
        <end position="207"/>
    </location>
</feature>
<dbReference type="SMART" id="SM00020">
    <property type="entry name" value="Tryp_SPc"/>
    <property type="match status" value="1"/>
</dbReference>
<dbReference type="GO" id="GO:0006508">
    <property type="term" value="P:proteolysis"/>
    <property type="evidence" value="ECO:0007669"/>
    <property type="project" value="UniProtKB-KW"/>
</dbReference>
<dbReference type="OrthoDB" id="6629601at2759"/>
<dbReference type="Pfam" id="PF00089">
    <property type="entry name" value="Trypsin"/>
    <property type="match status" value="2"/>
</dbReference>
<comment type="similarity">
    <text evidence="1">Belongs to the peptidase S1 family.</text>
</comment>
<evidence type="ECO:0000256" key="5">
    <source>
        <dbReference type="ARBA" id="ARBA00023157"/>
    </source>
</evidence>